<dbReference type="PANTHER" id="PTHR21240">
    <property type="entry name" value="2-AMINO-3-CARBOXYLMUCONATE-6-SEMIALDEHYDE DECARBOXYLASE"/>
    <property type="match status" value="1"/>
</dbReference>
<comment type="caution">
    <text evidence="4">The sequence shown here is derived from an EMBL/GenBank/DDBJ whole genome shotgun (WGS) entry which is preliminary data.</text>
</comment>
<dbReference type="Proteomes" id="UP000214610">
    <property type="component" value="Unassembled WGS sequence"/>
</dbReference>
<dbReference type="GO" id="GO:0016787">
    <property type="term" value="F:hydrolase activity"/>
    <property type="evidence" value="ECO:0007669"/>
    <property type="project" value="UniProtKB-KW"/>
</dbReference>
<keyword evidence="1" id="KW-0456">Lyase</keyword>
<protein>
    <submittedName>
        <fullName evidence="4">Amidohydrolase</fullName>
    </submittedName>
</protein>
<dbReference type="InterPro" id="IPR006680">
    <property type="entry name" value="Amidohydro-rel"/>
</dbReference>
<dbReference type="GO" id="GO:0019748">
    <property type="term" value="P:secondary metabolic process"/>
    <property type="evidence" value="ECO:0007669"/>
    <property type="project" value="TreeGrafter"/>
</dbReference>
<feature type="signal peptide" evidence="2">
    <location>
        <begin position="1"/>
        <end position="22"/>
    </location>
</feature>
<evidence type="ECO:0000259" key="3">
    <source>
        <dbReference type="Pfam" id="PF04909"/>
    </source>
</evidence>
<feature type="chain" id="PRO_5012375589" evidence="2">
    <location>
        <begin position="23"/>
        <end position="339"/>
    </location>
</feature>
<organism evidence="4 5">
    <name type="scientific">Turicimonas muris</name>
    <dbReference type="NCBI Taxonomy" id="1796652"/>
    <lineage>
        <taxon>Bacteria</taxon>
        <taxon>Pseudomonadati</taxon>
        <taxon>Pseudomonadota</taxon>
        <taxon>Betaproteobacteria</taxon>
        <taxon>Burkholderiales</taxon>
        <taxon>Sutterellaceae</taxon>
        <taxon>Turicimonas</taxon>
    </lineage>
</organism>
<keyword evidence="4" id="KW-0378">Hydrolase</keyword>
<dbReference type="EMBL" id="NHMP01000014">
    <property type="protein sequence ID" value="OXE44315.1"/>
    <property type="molecule type" value="Genomic_DNA"/>
</dbReference>
<dbReference type="Pfam" id="PF04909">
    <property type="entry name" value="Amidohydro_2"/>
    <property type="match status" value="1"/>
</dbReference>
<proteinExistence type="predicted"/>
<dbReference type="GO" id="GO:0016831">
    <property type="term" value="F:carboxy-lyase activity"/>
    <property type="evidence" value="ECO:0007669"/>
    <property type="project" value="InterPro"/>
</dbReference>
<evidence type="ECO:0000313" key="4">
    <source>
        <dbReference type="EMBL" id="OXE44315.1"/>
    </source>
</evidence>
<dbReference type="AlphaFoldDB" id="A0A227KBV0"/>
<evidence type="ECO:0000313" key="5">
    <source>
        <dbReference type="Proteomes" id="UP000214610"/>
    </source>
</evidence>
<dbReference type="PANTHER" id="PTHR21240:SF28">
    <property type="entry name" value="ISO-OROTATE DECARBOXYLASE (EUROFUNG)"/>
    <property type="match status" value="1"/>
</dbReference>
<dbReference type="GeneID" id="78362157"/>
<gene>
    <name evidence="4" type="ORF">ADH67_12680</name>
</gene>
<feature type="domain" description="Amidohydrolase-related" evidence="3">
    <location>
        <begin position="136"/>
        <end position="337"/>
    </location>
</feature>
<evidence type="ECO:0000256" key="1">
    <source>
        <dbReference type="ARBA" id="ARBA00023239"/>
    </source>
</evidence>
<evidence type="ECO:0000256" key="2">
    <source>
        <dbReference type="SAM" id="SignalP"/>
    </source>
</evidence>
<dbReference type="GO" id="GO:0005737">
    <property type="term" value="C:cytoplasm"/>
    <property type="evidence" value="ECO:0007669"/>
    <property type="project" value="TreeGrafter"/>
</dbReference>
<dbReference type="InterPro" id="IPR032466">
    <property type="entry name" value="Metal_Hydrolase"/>
</dbReference>
<keyword evidence="2" id="KW-0732">Signal</keyword>
<dbReference type="Gene3D" id="3.20.20.140">
    <property type="entry name" value="Metal-dependent hydrolases"/>
    <property type="match status" value="1"/>
</dbReference>
<dbReference type="SUPFAM" id="SSF51556">
    <property type="entry name" value="Metallo-dependent hydrolases"/>
    <property type="match status" value="1"/>
</dbReference>
<sequence length="339" mass="38095">MKRRTFFASTVAAAFGTASALAQTPTPKFQFPENVDENAINPPPGQVPYRSNIPVFDFRIRPPYKGYMNLGIIKAWRNIPTGPRQMRPTGFERRHVESVAKADVNLMVKEMEEANVIGGVLMGRETLNPVYGGVPNEDLHELCEKFPGKFVAFAGICPHDPKALEKMEYAIKTLGMKGVSLDPGWCDPAIHAYDKKIYPIVDLAAQLNVPVAYAMSAYTGPDLTYTDPSKMMPLMQQYKNVNFVLCHGAWPHVQEVLGLAAVCPNLYIVPDAYFYVRNMPFAEEFVKAANSYMKYRMLFGTGYPIRGFEQCVENWSNRGLTPESLRLSLFENAKYLLNL</sequence>
<name>A0A227KBV0_9BURK</name>
<reference evidence="5" key="1">
    <citation type="submission" date="2017-05" db="EMBL/GenBank/DDBJ databases">
        <title>Improved OligoMM genomes.</title>
        <authorList>
            <person name="Garzetti D."/>
        </authorList>
    </citation>
    <scope>NUCLEOTIDE SEQUENCE [LARGE SCALE GENOMIC DNA]</scope>
    <source>
        <strain evidence="5">YL45</strain>
    </source>
</reference>
<accession>A0A227KBV0</accession>
<keyword evidence="5" id="KW-1185">Reference proteome</keyword>
<dbReference type="RefSeq" id="WP_084081527.1">
    <property type="nucleotide sequence ID" value="NZ_CAJTBZ010000030.1"/>
</dbReference>
<dbReference type="InterPro" id="IPR032465">
    <property type="entry name" value="ACMSD"/>
</dbReference>